<keyword evidence="4 6" id="KW-1133">Transmembrane helix</keyword>
<keyword evidence="5 6" id="KW-0472">Membrane</keyword>
<dbReference type="EMBL" id="CCKQ01002170">
    <property type="protein sequence ID" value="CDW73256.1"/>
    <property type="molecule type" value="Genomic_DNA"/>
</dbReference>
<reference evidence="7 8" key="1">
    <citation type="submission" date="2014-06" db="EMBL/GenBank/DDBJ databases">
        <authorList>
            <person name="Swart Estienne"/>
        </authorList>
    </citation>
    <scope>NUCLEOTIDE SEQUENCE [LARGE SCALE GENOMIC DNA]</scope>
    <source>
        <strain evidence="7 8">130c</strain>
    </source>
</reference>
<gene>
    <name evidence="7" type="primary">Contig468.g512</name>
    <name evidence="7" type="ORF">STYLEM_2232</name>
</gene>
<evidence type="ECO:0000313" key="7">
    <source>
        <dbReference type="EMBL" id="CDW73256.1"/>
    </source>
</evidence>
<dbReference type="AlphaFoldDB" id="A0A077ZXI2"/>
<evidence type="ECO:0000313" key="8">
    <source>
        <dbReference type="Proteomes" id="UP000039865"/>
    </source>
</evidence>
<feature type="transmembrane region" description="Helical" evidence="6">
    <location>
        <begin position="99"/>
        <end position="119"/>
    </location>
</feature>
<dbReference type="Proteomes" id="UP000039865">
    <property type="component" value="Unassembled WGS sequence"/>
</dbReference>
<dbReference type="InterPro" id="IPR036259">
    <property type="entry name" value="MFS_trans_sf"/>
</dbReference>
<feature type="transmembrane region" description="Helical" evidence="6">
    <location>
        <begin position="341"/>
        <end position="362"/>
    </location>
</feature>
<feature type="transmembrane region" description="Helical" evidence="6">
    <location>
        <begin position="263"/>
        <end position="284"/>
    </location>
</feature>
<dbReference type="Pfam" id="PF07690">
    <property type="entry name" value="MFS_1"/>
    <property type="match status" value="1"/>
</dbReference>
<feature type="transmembrane region" description="Helical" evidence="6">
    <location>
        <begin position="233"/>
        <end position="251"/>
    </location>
</feature>
<dbReference type="InterPro" id="IPR050930">
    <property type="entry name" value="MFS_Vesicular_Transporter"/>
</dbReference>
<dbReference type="InParanoid" id="A0A077ZXI2"/>
<evidence type="ECO:0000256" key="1">
    <source>
        <dbReference type="ARBA" id="ARBA00004141"/>
    </source>
</evidence>
<dbReference type="GO" id="GO:0016020">
    <property type="term" value="C:membrane"/>
    <property type="evidence" value="ECO:0007669"/>
    <property type="project" value="UniProtKB-SubCell"/>
</dbReference>
<dbReference type="SUPFAM" id="SSF103473">
    <property type="entry name" value="MFS general substrate transporter"/>
    <property type="match status" value="1"/>
</dbReference>
<dbReference type="PANTHER" id="PTHR23506:SF26">
    <property type="entry name" value="MFS-TYPE TRANSPORTER SLC18B1"/>
    <property type="match status" value="1"/>
</dbReference>
<keyword evidence="8" id="KW-1185">Reference proteome</keyword>
<keyword evidence="2" id="KW-0813">Transport</keyword>
<dbReference type="OrthoDB" id="298065at2759"/>
<dbReference type="InterPro" id="IPR011701">
    <property type="entry name" value="MFS"/>
</dbReference>
<evidence type="ECO:0000256" key="2">
    <source>
        <dbReference type="ARBA" id="ARBA00022448"/>
    </source>
</evidence>
<feature type="transmembrane region" description="Helical" evidence="6">
    <location>
        <begin position="203"/>
        <end position="227"/>
    </location>
</feature>
<feature type="transmembrane region" description="Helical" evidence="6">
    <location>
        <begin position="170"/>
        <end position="191"/>
    </location>
</feature>
<dbReference type="Gene3D" id="1.20.1250.20">
    <property type="entry name" value="MFS general substrate transporter like domains"/>
    <property type="match status" value="2"/>
</dbReference>
<evidence type="ECO:0000256" key="4">
    <source>
        <dbReference type="ARBA" id="ARBA00022989"/>
    </source>
</evidence>
<evidence type="ECO:0000256" key="5">
    <source>
        <dbReference type="ARBA" id="ARBA00023136"/>
    </source>
</evidence>
<dbReference type="PANTHER" id="PTHR23506">
    <property type="entry name" value="GH10249P"/>
    <property type="match status" value="1"/>
</dbReference>
<feature type="transmembrane region" description="Helical" evidence="6">
    <location>
        <begin position="57"/>
        <end position="78"/>
    </location>
</feature>
<organism evidence="7 8">
    <name type="scientific">Stylonychia lemnae</name>
    <name type="common">Ciliate</name>
    <dbReference type="NCBI Taxonomy" id="5949"/>
    <lineage>
        <taxon>Eukaryota</taxon>
        <taxon>Sar</taxon>
        <taxon>Alveolata</taxon>
        <taxon>Ciliophora</taxon>
        <taxon>Intramacronucleata</taxon>
        <taxon>Spirotrichea</taxon>
        <taxon>Stichotrichia</taxon>
        <taxon>Sporadotrichida</taxon>
        <taxon>Oxytrichidae</taxon>
        <taxon>Stylonychinae</taxon>
        <taxon>Stylonychia</taxon>
    </lineage>
</organism>
<protein>
    <submittedName>
        <fullName evidence="7">Permeases of the major facilitator superfamily</fullName>
    </submittedName>
</protein>
<accession>A0A077ZXI2</accession>
<proteinExistence type="predicted"/>
<dbReference type="OMA" id="DVWGYPA"/>
<evidence type="ECO:0000256" key="6">
    <source>
        <dbReference type="SAM" id="Phobius"/>
    </source>
</evidence>
<name>A0A077ZXI2_STYLE</name>
<dbReference type="GO" id="GO:0022857">
    <property type="term" value="F:transmembrane transporter activity"/>
    <property type="evidence" value="ECO:0007669"/>
    <property type="project" value="InterPro"/>
</dbReference>
<sequence>MQVSRSQLLFIRLKQKRKTSMKATSQNWQINWNDTWSIVNCSLKYVHDKTSFVVFSFIWKFICGLGAGINSTSSMAIVSRHYKDQRERTIGMMEASSGIGLLLGPFFGAILYQIGGYTLPFFATSYTLAQISEAEKKKKSQEEHQVQNPEAQLQAEKVLTTGDVIRIPRFAMGLISQILVYSAITFLQPILALHLEKFGYNAVYIGFSFAIPTLIYASTSPLIYVMTSKMRKSGVIFIGYLILSTGMFLVGPSKILGLYNSPAFIILGLAIVGFGCGMIIIPILPDMIESAEERFTAINEDELSNNVSGLFIASQGIGESLGPVLGSLFEDLYGFRTAQDIMAITIFSFMIIYFLVCGRFEIFRENPPQSLSDQDQLKIKQIQEEDNKTYNSQSQSKLMKFILQKLMTSLILVEVNH</sequence>
<evidence type="ECO:0000256" key="3">
    <source>
        <dbReference type="ARBA" id="ARBA00022692"/>
    </source>
</evidence>
<comment type="subcellular location">
    <subcellularLocation>
        <location evidence="1">Membrane</location>
        <topology evidence="1">Multi-pass membrane protein</topology>
    </subcellularLocation>
</comment>
<keyword evidence="3 6" id="KW-0812">Transmembrane</keyword>